<evidence type="ECO:0000313" key="1">
    <source>
        <dbReference type="EMBL" id="NEC86484.1"/>
    </source>
</evidence>
<dbReference type="RefSeq" id="WP_164313930.1">
    <property type="nucleotide sequence ID" value="NZ_JAAGLU010000008.1"/>
</dbReference>
<name>A0A6B3BQ74_9ACTN</name>
<sequence length="123" mass="13462">MTGDRKLADFRRWTLAVLGLLSTGPERQVEYLRASGVGPDEVLLQFDDVLHVARARVADGSLNDEDYLLLQAVNESVNSVSAGSGEIWTEGALKEAAEWEDVRAASRVAKSDLEQSWSQEVGD</sequence>
<dbReference type="EMBL" id="JAAGLU010000008">
    <property type="protein sequence ID" value="NEC86484.1"/>
    <property type="molecule type" value="Genomic_DNA"/>
</dbReference>
<gene>
    <name evidence="1" type="ORF">G3I71_11795</name>
</gene>
<accession>A0A6B3BQ74</accession>
<proteinExistence type="predicted"/>
<comment type="caution">
    <text evidence="1">The sequence shown here is derived from an EMBL/GenBank/DDBJ whole genome shotgun (WGS) entry which is preliminary data.</text>
</comment>
<dbReference type="AlphaFoldDB" id="A0A6B3BQ74"/>
<organism evidence="1">
    <name type="scientific">Streptomyces sp. SID12501</name>
    <dbReference type="NCBI Taxonomy" id="2706042"/>
    <lineage>
        <taxon>Bacteria</taxon>
        <taxon>Bacillati</taxon>
        <taxon>Actinomycetota</taxon>
        <taxon>Actinomycetes</taxon>
        <taxon>Kitasatosporales</taxon>
        <taxon>Streptomycetaceae</taxon>
        <taxon>Streptomyces</taxon>
    </lineage>
</organism>
<reference evidence="1" key="1">
    <citation type="submission" date="2020-01" db="EMBL/GenBank/DDBJ databases">
        <title>Insect and environment-associated Actinomycetes.</title>
        <authorList>
            <person name="Currrie C."/>
            <person name="Chevrette M."/>
            <person name="Carlson C."/>
            <person name="Stubbendieck R."/>
            <person name="Wendt-Pienkowski E."/>
        </authorList>
    </citation>
    <scope>NUCLEOTIDE SEQUENCE</scope>
    <source>
        <strain evidence="1">SID12501</strain>
    </source>
</reference>
<protein>
    <submittedName>
        <fullName evidence="1">Uncharacterized protein</fullName>
    </submittedName>
</protein>